<dbReference type="Pfam" id="PF00106">
    <property type="entry name" value="adh_short"/>
    <property type="match status" value="1"/>
</dbReference>
<reference evidence="4" key="1">
    <citation type="submission" date="2018-05" db="EMBL/GenBank/DDBJ databases">
        <authorList>
            <person name="Lanie J.A."/>
            <person name="Ng W.-L."/>
            <person name="Kazmierczak K.M."/>
            <person name="Andrzejewski T.M."/>
            <person name="Davidsen T.M."/>
            <person name="Wayne K.J."/>
            <person name="Tettelin H."/>
            <person name="Glass J.I."/>
            <person name="Rusch D."/>
            <person name="Podicherti R."/>
            <person name="Tsui H.-C.T."/>
            <person name="Winkler M.E."/>
        </authorList>
    </citation>
    <scope>NUCLEOTIDE SEQUENCE</scope>
</reference>
<evidence type="ECO:0000313" key="4">
    <source>
        <dbReference type="EMBL" id="SUZ92970.1"/>
    </source>
</evidence>
<evidence type="ECO:0000256" key="3">
    <source>
        <dbReference type="ARBA" id="ARBA00023002"/>
    </source>
</evidence>
<dbReference type="Gene3D" id="3.40.50.720">
    <property type="entry name" value="NAD(P)-binding Rossmann-like Domain"/>
    <property type="match status" value="1"/>
</dbReference>
<accession>A0A381RM85</accession>
<dbReference type="InterPro" id="IPR036291">
    <property type="entry name" value="NAD(P)-bd_dom_sf"/>
</dbReference>
<organism evidence="4">
    <name type="scientific">marine metagenome</name>
    <dbReference type="NCBI Taxonomy" id="408172"/>
    <lineage>
        <taxon>unclassified sequences</taxon>
        <taxon>metagenomes</taxon>
        <taxon>ecological metagenomes</taxon>
    </lineage>
</organism>
<keyword evidence="2" id="KW-0521">NADP</keyword>
<gene>
    <name evidence="4" type="ORF">METZ01_LOCUS45824</name>
</gene>
<sequence length="276" mass="29370">MKQLDGRVAVVTGGASGIGLGMARAFARSGMRLVIADLDDGALQAAVAELEAGGSQVIGMRCDVSSHEQIQALADATIAEYGAVHLLCNNAGIGIPTATHSMKLADWKWIIDVCLWGPIYGVDVFLPLIEQQEEGHINSTSSMAGLVAAQMMGAYNVAKHGVVALMATLERDLRGRNSPVHASVLCPGPINTNISRHSVEYRPGQAKPKTDGKTSGKVAKSIQDVLDNGMDPNEVGDMVVEAIASEQFWIFTHPHWTKAVQKMLDAMNADRSLTRG</sequence>
<dbReference type="CDD" id="cd05233">
    <property type="entry name" value="SDR_c"/>
    <property type="match status" value="1"/>
</dbReference>
<proteinExistence type="inferred from homology"/>
<evidence type="ECO:0000256" key="1">
    <source>
        <dbReference type="ARBA" id="ARBA00006484"/>
    </source>
</evidence>
<dbReference type="PANTHER" id="PTHR43391:SF14">
    <property type="entry name" value="DEHYDROGENASE_REDUCTASE SDR FAMILY PROTEIN 7-LIKE"/>
    <property type="match status" value="1"/>
</dbReference>
<dbReference type="PRINTS" id="PR00081">
    <property type="entry name" value="GDHRDH"/>
</dbReference>
<comment type="similarity">
    <text evidence="1">Belongs to the short-chain dehydrogenases/reductases (SDR) family.</text>
</comment>
<protein>
    <recommendedName>
        <fullName evidence="5">3-oxoacyl-ACP reductase</fullName>
    </recommendedName>
</protein>
<evidence type="ECO:0000256" key="2">
    <source>
        <dbReference type="ARBA" id="ARBA00022857"/>
    </source>
</evidence>
<dbReference type="InterPro" id="IPR002347">
    <property type="entry name" value="SDR_fam"/>
</dbReference>
<dbReference type="EMBL" id="UINC01002106">
    <property type="protein sequence ID" value="SUZ92970.1"/>
    <property type="molecule type" value="Genomic_DNA"/>
</dbReference>
<dbReference type="GO" id="GO:0016491">
    <property type="term" value="F:oxidoreductase activity"/>
    <property type="evidence" value="ECO:0007669"/>
    <property type="project" value="UniProtKB-KW"/>
</dbReference>
<dbReference type="SUPFAM" id="SSF51735">
    <property type="entry name" value="NAD(P)-binding Rossmann-fold domains"/>
    <property type="match status" value="1"/>
</dbReference>
<dbReference type="PANTHER" id="PTHR43391">
    <property type="entry name" value="RETINOL DEHYDROGENASE-RELATED"/>
    <property type="match status" value="1"/>
</dbReference>
<dbReference type="PRINTS" id="PR00080">
    <property type="entry name" value="SDRFAMILY"/>
</dbReference>
<dbReference type="AlphaFoldDB" id="A0A381RM85"/>
<keyword evidence="3" id="KW-0560">Oxidoreductase</keyword>
<name>A0A381RM85_9ZZZZ</name>
<evidence type="ECO:0008006" key="5">
    <source>
        <dbReference type="Google" id="ProtNLM"/>
    </source>
</evidence>